<protein>
    <submittedName>
        <fullName evidence="5">Lrp/AsnC family transcriptional regulator</fullName>
    </submittedName>
</protein>
<keyword evidence="1" id="KW-0805">Transcription regulation</keyword>
<evidence type="ECO:0000313" key="6">
    <source>
        <dbReference type="Proteomes" id="UP001501690"/>
    </source>
</evidence>
<dbReference type="Pfam" id="PF01037">
    <property type="entry name" value="AsnC_trans_reg"/>
    <property type="match status" value="1"/>
</dbReference>
<dbReference type="InterPro" id="IPR011008">
    <property type="entry name" value="Dimeric_a/b-barrel"/>
</dbReference>
<feature type="domain" description="HTH asnC-type" evidence="4">
    <location>
        <begin position="25"/>
        <end position="86"/>
    </location>
</feature>
<name>A0ABN2IAG8_9MICO</name>
<dbReference type="RefSeq" id="WP_344071963.1">
    <property type="nucleotide sequence ID" value="NZ_BAAAPL010000002.1"/>
</dbReference>
<sequence>MSQRVSVSGSSEQDVANLSRSDAALDELDLAVLELVTTEARITNRELAARVGVAESTAHTRLRGLERRGVIEGYEAVISQGTLGRGLQALVGVTLRPGARQASITRFSEDTRTLPEVLQLFFVGGADDFVVHVAVADSSALRRFVVDHMSGHEGVASTRTSIIFEYRRNAVAASFA</sequence>
<keyword evidence="2" id="KW-0238">DNA-binding</keyword>
<dbReference type="InterPro" id="IPR036390">
    <property type="entry name" value="WH_DNA-bd_sf"/>
</dbReference>
<dbReference type="InterPro" id="IPR000485">
    <property type="entry name" value="AsnC-type_HTH_dom"/>
</dbReference>
<dbReference type="Pfam" id="PF13412">
    <property type="entry name" value="HTH_24"/>
    <property type="match status" value="1"/>
</dbReference>
<dbReference type="Proteomes" id="UP001501690">
    <property type="component" value="Unassembled WGS sequence"/>
</dbReference>
<comment type="caution">
    <text evidence="5">The sequence shown here is derived from an EMBL/GenBank/DDBJ whole genome shotgun (WGS) entry which is preliminary data.</text>
</comment>
<evidence type="ECO:0000259" key="4">
    <source>
        <dbReference type="PROSITE" id="PS50956"/>
    </source>
</evidence>
<dbReference type="SUPFAM" id="SSF46785">
    <property type="entry name" value="Winged helix' DNA-binding domain"/>
    <property type="match status" value="1"/>
</dbReference>
<evidence type="ECO:0000256" key="3">
    <source>
        <dbReference type="ARBA" id="ARBA00023163"/>
    </source>
</evidence>
<dbReference type="PANTHER" id="PTHR30154">
    <property type="entry name" value="LEUCINE-RESPONSIVE REGULATORY PROTEIN"/>
    <property type="match status" value="1"/>
</dbReference>
<evidence type="ECO:0000313" key="5">
    <source>
        <dbReference type="EMBL" id="GAA1701358.1"/>
    </source>
</evidence>
<dbReference type="InterPro" id="IPR019888">
    <property type="entry name" value="Tscrpt_reg_AsnC-like"/>
</dbReference>
<reference evidence="5 6" key="1">
    <citation type="journal article" date="2019" name="Int. J. Syst. Evol. Microbiol.">
        <title>The Global Catalogue of Microorganisms (GCM) 10K type strain sequencing project: providing services to taxonomists for standard genome sequencing and annotation.</title>
        <authorList>
            <consortium name="The Broad Institute Genomics Platform"/>
            <consortium name="The Broad Institute Genome Sequencing Center for Infectious Disease"/>
            <person name="Wu L."/>
            <person name="Ma J."/>
        </authorList>
    </citation>
    <scope>NUCLEOTIDE SEQUENCE [LARGE SCALE GENOMIC DNA]</scope>
    <source>
        <strain evidence="5 6">JCM 15577</strain>
    </source>
</reference>
<dbReference type="SMART" id="SM00344">
    <property type="entry name" value="HTH_ASNC"/>
    <property type="match status" value="1"/>
</dbReference>
<accession>A0ABN2IAG8</accession>
<dbReference type="PROSITE" id="PS50956">
    <property type="entry name" value="HTH_ASNC_2"/>
    <property type="match status" value="1"/>
</dbReference>
<keyword evidence="6" id="KW-1185">Reference proteome</keyword>
<dbReference type="Gene3D" id="1.10.10.10">
    <property type="entry name" value="Winged helix-like DNA-binding domain superfamily/Winged helix DNA-binding domain"/>
    <property type="match status" value="1"/>
</dbReference>
<evidence type="ECO:0000256" key="2">
    <source>
        <dbReference type="ARBA" id="ARBA00023125"/>
    </source>
</evidence>
<dbReference type="InterPro" id="IPR019887">
    <property type="entry name" value="Tscrpt_reg_AsnC/Lrp_C"/>
</dbReference>
<dbReference type="Gene3D" id="3.30.70.920">
    <property type="match status" value="1"/>
</dbReference>
<organism evidence="5 6">
    <name type="scientific">Microbacterium sediminicola</name>
    <dbReference type="NCBI Taxonomy" id="415210"/>
    <lineage>
        <taxon>Bacteria</taxon>
        <taxon>Bacillati</taxon>
        <taxon>Actinomycetota</taxon>
        <taxon>Actinomycetes</taxon>
        <taxon>Micrococcales</taxon>
        <taxon>Microbacteriaceae</taxon>
        <taxon>Microbacterium</taxon>
    </lineage>
</organism>
<dbReference type="InterPro" id="IPR036388">
    <property type="entry name" value="WH-like_DNA-bd_sf"/>
</dbReference>
<proteinExistence type="predicted"/>
<evidence type="ECO:0000256" key="1">
    <source>
        <dbReference type="ARBA" id="ARBA00023015"/>
    </source>
</evidence>
<dbReference type="SUPFAM" id="SSF54909">
    <property type="entry name" value="Dimeric alpha+beta barrel"/>
    <property type="match status" value="1"/>
</dbReference>
<keyword evidence="3" id="KW-0804">Transcription</keyword>
<dbReference type="PANTHER" id="PTHR30154:SF54">
    <property type="entry name" value="POSSIBLE TRANSCRIPTIONAL REGULATORY PROTEIN (PROBABLY LRP_ASNC-FAMILY)"/>
    <property type="match status" value="1"/>
</dbReference>
<dbReference type="PRINTS" id="PR00033">
    <property type="entry name" value="HTHASNC"/>
</dbReference>
<dbReference type="EMBL" id="BAAAPL010000002">
    <property type="protein sequence ID" value="GAA1701358.1"/>
    <property type="molecule type" value="Genomic_DNA"/>
</dbReference>
<gene>
    <name evidence="5" type="ORF">GCM10009808_19100</name>
</gene>